<reference evidence="1" key="1">
    <citation type="submission" date="2021-02" db="EMBL/GenBank/DDBJ databases">
        <authorList>
            <consortium name="DOE Joint Genome Institute"/>
            <person name="Ahrendt S."/>
            <person name="Looney B.P."/>
            <person name="Miyauchi S."/>
            <person name="Morin E."/>
            <person name="Drula E."/>
            <person name="Courty P.E."/>
            <person name="Chicoki N."/>
            <person name="Fauchery L."/>
            <person name="Kohler A."/>
            <person name="Kuo A."/>
            <person name="Labutti K."/>
            <person name="Pangilinan J."/>
            <person name="Lipzen A."/>
            <person name="Riley R."/>
            <person name="Andreopoulos W."/>
            <person name="He G."/>
            <person name="Johnson J."/>
            <person name="Barry K.W."/>
            <person name="Grigoriev I.V."/>
            <person name="Nagy L."/>
            <person name="Hibbett D."/>
            <person name="Henrissat B."/>
            <person name="Matheny P.B."/>
            <person name="Labbe J."/>
            <person name="Martin F."/>
        </authorList>
    </citation>
    <scope>NUCLEOTIDE SEQUENCE</scope>
    <source>
        <strain evidence="1">FP105234-sp</strain>
    </source>
</reference>
<dbReference type="Proteomes" id="UP000814033">
    <property type="component" value="Unassembled WGS sequence"/>
</dbReference>
<organism evidence="1 2">
    <name type="scientific">Auriscalpium vulgare</name>
    <dbReference type="NCBI Taxonomy" id="40419"/>
    <lineage>
        <taxon>Eukaryota</taxon>
        <taxon>Fungi</taxon>
        <taxon>Dikarya</taxon>
        <taxon>Basidiomycota</taxon>
        <taxon>Agaricomycotina</taxon>
        <taxon>Agaricomycetes</taxon>
        <taxon>Russulales</taxon>
        <taxon>Auriscalpiaceae</taxon>
        <taxon>Auriscalpium</taxon>
    </lineage>
</organism>
<keyword evidence="2" id="KW-1185">Reference proteome</keyword>
<protein>
    <submittedName>
        <fullName evidence="1">Uncharacterized protein</fullName>
    </submittedName>
</protein>
<dbReference type="EMBL" id="MU276942">
    <property type="protein sequence ID" value="KAI0037459.1"/>
    <property type="molecule type" value="Genomic_DNA"/>
</dbReference>
<sequence length="249" mass="28126">LQQKEDEIGFKSQEISELINEHQSILDDVEGEWKGDVDEAKTQIEELRDIVTQSRRSSACRFADFEANDTAMHEKYEAAFAHLEREAEEKDEEIALANREIEQLGQRICELEEDTEELKRVAERDRAEEAVERERLEALCAALKDVRPSRPPPTFPSDISLPISRRNSRGHAPDLVAEVNMERAAGESVQPTSMLPRKFDTDLRRERCALEAKDAALQTALAGLAHTQALLTQQIRQHCALAGTLASRL</sequence>
<evidence type="ECO:0000313" key="2">
    <source>
        <dbReference type="Proteomes" id="UP000814033"/>
    </source>
</evidence>
<proteinExistence type="predicted"/>
<reference evidence="1" key="2">
    <citation type="journal article" date="2022" name="New Phytol.">
        <title>Evolutionary transition to the ectomycorrhizal habit in the genomes of a hyperdiverse lineage of mushroom-forming fungi.</title>
        <authorList>
            <person name="Looney B."/>
            <person name="Miyauchi S."/>
            <person name="Morin E."/>
            <person name="Drula E."/>
            <person name="Courty P.E."/>
            <person name="Kohler A."/>
            <person name="Kuo A."/>
            <person name="LaButti K."/>
            <person name="Pangilinan J."/>
            <person name="Lipzen A."/>
            <person name="Riley R."/>
            <person name="Andreopoulos W."/>
            <person name="He G."/>
            <person name="Johnson J."/>
            <person name="Nolan M."/>
            <person name="Tritt A."/>
            <person name="Barry K.W."/>
            <person name="Grigoriev I.V."/>
            <person name="Nagy L.G."/>
            <person name="Hibbett D."/>
            <person name="Henrissat B."/>
            <person name="Matheny P.B."/>
            <person name="Labbe J."/>
            <person name="Martin F.M."/>
        </authorList>
    </citation>
    <scope>NUCLEOTIDE SEQUENCE</scope>
    <source>
        <strain evidence="1">FP105234-sp</strain>
    </source>
</reference>
<evidence type="ECO:0000313" key="1">
    <source>
        <dbReference type="EMBL" id="KAI0037459.1"/>
    </source>
</evidence>
<accession>A0ACB8R031</accession>
<comment type="caution">
    <text evidence="1">The sequence shown here is derived from an EMBL/GenBank/DDBJ whole genome shotgun (WGS) entry which is preliminary data.</text>
</comment>
<name>A0ACB8R031_9AGAM</name>
<feature type="non-terminal residue" evidence="1">
    <location>
        <position position="1"/>
    </location>
</feature>
<gene>
    <name evidence="1" type="ORF">FA95DRAFT_1614192</name>
</gene>